<feature type="transmembrane region" description="Helical" evidence="1">
    <location>
        <begin position="12"/>
        <end position="32"/>
    </location>
</feature>
<accession>A0A8H4EKT3</accession>
<evidence type="ECO:0000313" key="2">
    <source>
        <dbReference type="EMBL" id="KAF0507610.1"/>
    </source>
</evidence>
<keyword evidence="1" id="KW-0472">Membrane</keyword>
<feature type="transmembrane region" description="Helical" evidence="1">
    <location>
        <begin position="38"/>
        <end position="57"/>
    </location>
</feature>
<name>A0A8H4EKT3_GIGMA</name>
<dbReference type="AlphaFoldDB" id="A0A8H4EKT3"/>
<reference evidence="2 3" key="1">
    <citation type="journal article" date="2019" name="Environ. Microbiol.">
        <title>At the nexus of three kingdoms: the genome of the mycorrhizal fungus Gigaspora margarita provides insights into plant, endobacterial and fungal interactions.</title>
        <authorList>
            <person name="Venice F."/>
            <person name="Ghignone S."/>
            <person name="Salvioli di Fossalunga A."/>
            <person name="Amselem J."/>
            <person name="Novero M."/>
            <person name="Xianan X."/>
            <person name="Sedzielewska Toro K."/>
            <person name="Morin E."/>
            <person name="Lipzen A."/>
            <person name="Grigoriev I.V."/>
            <person name="Henrissat B."/>
            <person name="Martin F.M."/>
            <person name="Bonfante P."/>
        </authorList>
    </citation>
    <scope>NUCLEOTIDE SEQUENCE [LARGE SCALE GENOMIC DNA]</scope>
    <source>
        <strain evidence="2 3">BEG34</strain>
    </source>
</reference>
<keyword evidence="1" id="KW-0812">Transmembrane</keyword>
<evidence type="ECO:0000313" key="3">
    <source>
        <dbReference type="Proteomes" id="UP000439903"/>
    </source>
</evidence>
<keyword evidence="1" id="KW-1133">Transmembrane helix</keyword>
<comment type="caution">
    <text evidence="2">The sequence shown here is derived from an EMBL/GenBank/DDBJ whole genome shotgun (WGS) entry which is preliminary data.</text>
</comment>
<evidence type="ECO:0000256" key="1">
    <source>
        <dbReference type="SAM" id="Phobius"/>
    </source>
</evidence>
<dbReference type="Proteomes" id="UP000439903">
    <property type="component" value="Unassembled WGS sequence"/>
</dbReference>
<keyword evidence="3" id="KW-1185">Reference proteome</keyword>
<organism evidence="2 3">
    <name type="scientific">Gigaspora margarita</name>
    <dbReference type="NCBI Taxonomy" id="4874"/>
    <lineage>
        <taxon>Eukaryota</taxon>
        <taxon>Fungi</taxon>
        <taxon>Fungi incertae sedis</taxon>
        <taxon>Mucoromycota</taxon>
        <taxon>Glomeromycotina</taxon>
        <taxon>Glomeromycetes</taxon>
        <taxon>Diversisporales</taxon>
        <taxon>Gigasporaceae</taxon>
        <taxon>Gigaspora</taxon>
    </lineage>
</organism>
<sequence>MMSVYIIRFRRILFIFDTTIIYINFTHQIFVLSHITSITEIFATITIGFAVIFKIKFSSDDELCQNMIEPSDNKPPDQS</sequence>
<proteinExistence type="predicted"/>
<gene>
    <name evidence="2" type="ORF">F8M41_018990</name>
</gene>
<dbReference type="EMBL" id="WTPW01000480">
    <property type="protein sequence ID" value="KAF0507610.1"/>
    <property type="molecule type" value="Genomic_DNA"/>
</dbReference>
<protein>
    <submittedName>
        <fullName evidence="2">Uncharacterized protein</fullName>
    </submittedName>
</protein>